<evidence type="ECO:0000313" key="4">
    <source>
        <dbReference type="EMBL" id="PNH07598.1"/>
    </source>
</evidence>
<keyword evidence="4" id="KW-0675">Receptor</keyword>
<accession>A0A2J8A505</accession>
<feature type="region of interest" description="Disordered" evidence="2">
    <location>
        <begin position="662"/>
        <end position="726"/>
    </location>
</feature>
<dbReference type="Gene3D" id="3.80.10.10">
    <property type="entry name" value="Ribonuclease Inhibitor"/>
    <property type="match status" value="1"/>
</dbReference>
<dbReference type="InterPro" id="IPR032675">
    <property type="entry name" value="LRR_dom_sf"/>
</dbReference>
<feature type="region of interest" description="Disordered" evidence="2">
    <location>
        <begin position="536"/>
        <end position="557"/>
    </location>
</feature>
<dbReference type="GO" id="GO:0016301">
    <property type="term" value="F:kinase activity"/>
    <property type="evidence" value="ECO:0007669"/>
    <property type="project" value="UniProtKB-KW"/>
</dbReference>
<comment type="caution">
    <text evidence="4">The sequence shown here is derived from an EMBL/GenBank/DDBJ whole genome shotgun (WGS) entry which is preliminary data.</text>
</comment>
<dbReference type="SUPFAM" id="SSF52058">
    <property type="entry name" value="L domain-like"/>
    <property type="match status" value="1"/>
</dbReference>
<comment type="subcellular location">
    <subcellularLocation>
        <location evidence="1">Cytoplasm</location>
        <location evidence="1">Cytoskeleton</location>
        <location evidence="1">Cilium axoneme</location>
    </subcellularLocation>
</comment>
<evidence type="ECO:0000313" key="5">
    <source>
        <dbReference type="Proteomes" id="UP000236333"/>
    </source>
</evidence>
<dbReference type="EMBL" id="PGGS01000172">
    <property type="protein sequence ID" value="PNH07598.1"/>
    <property type="molecule type" value="Genomic_DNA"/>
</dbReference>
<feature type="compositionally biased region" description="Low complexity" evidence="2">
    <location>
        <begin position="703"/>
        <end position="716"/>
    </location>
</feature>
<dbReference type="AlphaFoldDB" id="A0A2J8A505"/>
<organism evidence="4 5">
    <name type="scientific">Tetrabaena socialis</name>
    <dbReference type="NCBI Taxonomy" id="47790"/>
    <lineage>
        <taxon>Eukaryota</taxon>
        <taxon>Viridiplantae</taxon>
        <taxon>Chlorophyta</taxon>
        <taxon>core chlorophytes</taxon>
        <taxon>Chlorophyceae</taxon>
        <taxon>CS clade</taxon>
        <taxon>Chlamydomonadales</taxon>
        <taxon>Tetrabaenaceae</taxon>
        <taxon>Tetrabaena</taxon>
    </lineage>
</organism>
<dbReference type="GO" id="GO:0005930">
    <property type="term" value="C:axoneme"/>
    <property type="evidence" value="ECO:0007669"/>
    <property type="project" value="UniProtKB-SubCell"/>
</dbReference>
<feature type="compositionally biased region" description="Pro residues" evidence="2">
    <location>
        <begin position="541"/>
        <end position="551"/>
    </location>
</feature>
<feature type="signal peptide" evidence="3">
    <location>
        <begin position="1"/>
        <end position="24"/>
    </location>
</feature>
<keyword evidence="3" id="KW-0732">Signal</keyword>
<feature type="compositionally biased region" description="Pro residues" evidence="2">
    <location>
        <begin position="717"/>
        <end position="726"/>
    </location>
</feature>
<protein>
    <submittedName>
        <fullName evidence="4">Putative LRR receptor-like serine/threonine-protein kinase</fullName>
    </submittedName>
</protein>
<feature type="compositionally biased region" description="Pro residues" evidence="2">
    <location>
        <begin position="676"/>
        <end position="687"/>
    </location>
</feature>
<keyword evidence="4" id="KW-0808">Transferase</keyword>
<sequence>MRQLLRLLLYLAAGAVLLGPGVSAVYFESAVDCGYPASSVSDFVHFEKSQELLTEPSLGVCGWAFDAQQSRVDLCISCSFTPADKPTCQGGSQLRSSAAGQCVVQSADLRPGQQFAGRVFAVPAATTDCYPYSFKTTRVCGVDRTFPPGKVYGACDGVQVSRDLEGCAKLPGYDFYRGWQLPDALSWSLNDGTQWQAVAGGAGAQQQAARDMPLMAARCSATASCAAFQNTGNSTDLLYQLPTRANWRETGPSADYCAGIYTKSAPSTSCSRVSGYLFVPQYTLDTSASSDFSTPAGAGPCSSCGDSAALAVRCDSFGANGACAGFSNYHGLIIAAQAGGAGGPLLADQPLTRFTTSPCAGMFLRAGRAFPQEVEELDQLLCGELVYCTGQLRYSASGQSVGASTAAYYVDLAVDFLTDFAMPRGLLDASGGGLKQLPAVRSLTLRCLNGAAIAGGLPLAVVSLMPFLQELRLQSCALAGALAPELAQLRYLRVLDLGQNRLTGPLPPAWANLTLGYLNLSSNLLTGALPPAWQGILTPRAAPPPPPPPPLAASSSPSLSAAAPLRAQAGLLVADLSANRLTGAVDVGYIRGSCVARRLRVQLQGQPRRELMAALGDGGAPTFLLQYNPGVAAWSGRYEYAVADVHDLHAGGVNLCGAYRWSQRSPSTPTPSTALPMPPLTGPPQRPAPDGSGTLLSQVSSILNATPTTALPLSPAAEPPPRPPEG</sequence>
<feature type="chain" id="PRO_5014345014" evidence="3">
    <location>
        <begin position="25"/>
        <end position="726"/>
    </location>
</feature>
<evidence type="ECO:0000256" key="1">
    <source>
        <dbReference type="ARBA" id="ARBA00004430"/>
    </source>
</evidence>
<dbReference type="OrthoDB" id="406235at2759"/>
<evidence type="ECO:0000256" key="2">
    <source>
        <dbReference type="SAM" id="MobiDB-lite"/>
    </source>
</evidence>
<proteinExistence type="predicted"/>
<dbReference type="Pfam" id="PF00560">
    <property type="entry name" value="LRR_1"/>
    <property type="match status" value="1"/>
</dbReference>
<gene>
    <name evidence="4" type="ORF">TSOC_005941</name>
</gene>
<name>A0A2J8A505_9CHLO</name>
<evidence type="ECO:0000256" key="3">
    <source>
        <dbReference type="SAM" id="SignalP"/>
    </source>
</evidence>
<keyword evidence="4" id="KW-0418">Kinase</keyword>
<dbReference type="InterPro" id="IPR050994">
    <property type="entry name" value="At_inactive_RLKs"/>
</dbReference>
<dbReference type="PANTHER" id="PTHR48010">
    <property type="entry name" value="OS05G0588300 PROTEIN"/>
    <property type="match status" value="1"/>
</dbReference>
<keyword evidence="5" id="KW-1185">Reference proteome</keyword>
<feature type="compositionally biased region" description="Low complexity" evidence="2">
    <location>
        <begin position="665"/>
        <end position="675"/>
    </location>
</feature>
<dbReference type="PANTHER" id="PTHR48010:SF58">
    <property type="entry name" value="RECEPTOR PROTEIN KINASE-LIKE PROTEIN ZAR1"/>
    <property type="match status" value="1"/>
</dbReference>
<dbReference type="Proteomes" id="UP000236333">
    <property type="component" value="Unassembled WGS sequence"/>
</dbReference>
<dbReference type="InterPro" id="IPR001611">
    <property type="entry name" value="Leu-rich_rpt"/>
</dbReference>
<reference evidence="4 5" key="1">
    <citation type="journal article" date="2017" name="Mol. Biol. Evol.">
        <title>The 4-celled Tetrabaena socialis nuclear genome reveals the essential components for genetic control of cell number at the origin of multicellularity in the volvocine lineage.</title>
        <authorList>
            <person name="Featherston J."/>
            <person name="Arakaki Y."/>
            <person name="Hanschen E.R."/>
            <person name="Ferris P.J."/>
            <person name="Michod R.E."/>
            <person name="Olson B.J.S.C."/>
            <person name="Nozaki H."/>
            <person name="Durand P.M."/>
        </authorList>
    </citation>
    <scope>NUCLEOTIDE SEQUENCE [LARGE SCALE GENOMIC DNA]</scope>
    <source>
        <strain evidence="4 5">NIES-571</strain>
    </source>
</reference>